<gene>
    <name evidence="2" type="ORF">BSL78_09052</name>
</gene>
<evidence type="ECO:0000313" key="2">
    <source>
        <dbReference type="EMBL" id="PIK54023.1"/>
    </source>
</evidence>
<name>A0A2G8L179_STIJA</name>
<feature type="region of interest" description="Disordered" evidence="1">
    <location>
        <begin position="1"/>
        <end position="36"/>
    </location>
</feature>
<sequence length="360" mass="38361">MTSRMHTSPPESGDYQQFFPDLKLSSPPHPKANSFQGQDFAHTINQHPKVFSFASPPANGQPFQFTKGQTNLRAVHSANGIITPKSASMPSSPTEEAILELGSGLARSITNPNFIAPPPNYEEAVRQTIERKVQMMGSPPPAHPQTSMDNTSRSPVNNLSFDDLFEVLVGHGYPAATSSGNQKDTGHMVQTSSAIKSPSSITSSAAFSTASTASIQRSLPDLSASPGPMDVDTSDLSVFTHVMSDHKAKNRYSIPSMQIDSTDPENNLLSLTLESGSPAENAFPGALSVDNELNWLDLVLPSTSSSTGGHNMGHGQDGSGPGSFAKDPFPLNLSDLTDINSAAEFHQLDGDVWDNIQVTD</sequence>
<dbReference type="Proteomes" id="UP000230750">
    <property type="component" value="Unassembled WGS sequence"/>
</dbReference>
<reference evidence="2 3" key="1">
    <citation type="journal article" date="2017" name="PLoS Biol.">
        <title>The sea cucumber genome provides insights into morphological evolution and visceral regeneration.</title>
        <authorList>
            <person name="Zhang X."/>
            <person name="Sun L."/>
            <person name="Yuan J."/>
            <person name="Sun Y."/>
            <person name="Gao Y."/>
            <person name="Zhang L."/>
            <person name="Li S."/>
            <person name="Dai H."/>
            <person name="Hamel J.F."/>
            <person name="Liu C."/>
            <person name="Yu Y."/>
            <person name="Liu S."/>
            <person name="Lin W."/>
            <person name="Guo K."/>
            <person name="Jin S."/>
            <person name="Xu P."/>
            <person name="Storey K.B."/>
            <person name="Huan P."/>
            <person name="Zhang T."/>
            <person name="Zhou Y."/>
            <person name="Zhang J."/>
            <person name="Lin C."/>
            <person name="Li X."/>
            <person name="Xing L."/>
            <person name="Huo D."/>
            <person name="Sun M."/>
            <person name="Wang L."/>
            <person name="Mercier A."/>
            <person name="Li F."/>
            <person name="Yang H."/>
            <person name="Xiang J."/>
        </authorList>
    </citation>
    <scope>NUCLEOTIDE SEQUENCE [LARGE SCALE GENOMIC DNA]</scope>
    <source>
        <strain evidence="2">Shaxun</strain>
        <tissue evidence="2">Muscle</tissue>
    </source>
</reference>
<protein>
    <submittedName>
        <fullName evidence="2">Putative MKL/myocardin-like protein 1 isoform X2</fullName>
    </submittedName>
</protein>
<feature type="compositionally biased region" description="Gly residues" evidence="1">
    <location>
        <begin position="310"/>
        <end position="321"/>
    </location>
</feature>
<evidence type="ECO:0000313" key="3">
    <source>
        <dbReference type="Proteomes" id="UP000230750"/>
    </source>
</evidence>
<dbReference type="AlphaFoldDB" id="A0A2G8L179"/>
<dbReference type="OrthoDB" id="197676at2759"/>
<keyword evidence="3" id="KW-1185">Reference proteome</keyword>
<feature type="region of interest" description="Disordered" evidence="1">
    <location>
        <begin position="304"/>
        <end position="327"/>
    </location>
</feature>
<organism evidence="2 3">
    <name type="scientific">Stichopus japonicus</name>
    <name type="common">Sea cucumber</name>
    <dbReference type="NCBI Taxonomy" id="307972"/>
    <lineage>
        <taxon>Eukaryota</taxon>
        <taxon>Metazoa</taxon>
        <taxon>Echinodermata</taxon>
        <taxon>Eleutherozoa</taxon>
        <taxon>Echinozoa</taxon>
        <taxon>Holothuroidea</taxon>
        <taxon>Aspidochirotacea</taxon>
        <taxon>Aspidochirotida</taxon>
        <taxon>Stichopodidae</taxon>
        <taxon>Apostichopus</taxon>
    </lineage>
</organism>
<accession>A0A2G8L179</accession>
<comment type="caution">
    <text evidence="2">The sequence shown here is derived from an EMBL/GenBank/DDBJ whole genome shotgun (WGS) entry which is preliminary data.</text>
</comment>
<proteinExistence type="predicted"/>
<evidence type="ECO:0000256" key="1">
    <source>
        <dbReference type="SAM" id="MobiDB-lite"/>
    </source>
</evidence>
<dbReference type="EMBL" id="MRZV01000266">
    <property type="protein sequence ID" value="PIK54023.1"/>
    <property type="molecule type" value="Genomic_DNA"/>
</dbReference>
<feature type="compositionally biased region" description="Polar residues" evidence="1">
    <location>
        <begin position="1"/>
        <end position="10"/>
    </location>
</feature>